<dbReference type="GO" id="GO:0007059">
    <property type="term" value="P:chromosome segregation"/>
    <property type="evidence" value="ECO:0007669"/>
    <property type="project" value="TreeGrafter"/>
</dbReference>
<geneLocation type="plasmid" evidence="3 4">
    <name>1</name>
</geneLocation>
<dbReference type="RefSeq" id="WP_025414355.1">
    <property type="nucleotide sequence ID" value="NZ_CP007129.1"/>
</dbReference>
<dbReference type="InterPro" id="IPR036086">
    <property type="entry name" value="ParB/Sulfiredoxin_sf"/>
</dbReference>
<organism evidence="3 4">
    <name type="scientific">Gemmatirosa kalamazoonensis</name>
    <dbReference type="NCBI Taxonomy" id="861299"/>
    <lineage>
        <taxon>Bacteria</taxon>
        <taxon>Pseudomonadati</taxon>
        <taxon>Gemmatimonadota</taxon>
        <taxon>Gemmatimonadia</taxon>
        <taxon>Gemmatimonadales</taxon>
        <taxon>Gemmatimonadaceae</taxon>
        <taxon>Gemmatirosa</taxon>
    </lineage>
</organism>
<dbReference type="InParanoid" id="W0RPW4"/>
<evidence type="ECO:0000313" key="4">
    <source>
        <dbReference type="Proteomes" id="UP000019151"/>
    </source>
</evidence>
<dbReference type="Gene3D" id="3.90.1530.30">
    <property type="match status" value="1"/>
</dbReference>
<dbReference type="PANTHER" id="PTHR33375">
    <property type="entry name" value="CHROMOSOME-PARTITIONING PROTEIN PARB-RELATED"/>
    <property type="match status" value="1"/>
</dbReference>
<evidence type="ECO:0000256" key="1">
    <source>
        <dbReference type="SAM" id="MobiDB-lite"/>
    </source>
</evidence>
<proteinExistence type="predicted"/>
<feature type="region of interest" description="Disordered" evidence="1">
    <location>
        <begin position="1"/>
        <end position="123"/>
    </location>
</feature>
<dbReference type="InterPro" id="IPR003115">
    <property type="entry name" value="ParB_N"/>
</dbReference>
<dbReference type="PANTHER" id="PTHR33375:SF1">
    <property type="entry name" value="CHROMOSOME-PARTITIONING PROTEIN PARB-RELATED"/>
    <property type="match status" value="1"/>
</dbReference>
<dbReference type="KEGG" id="gba:J421_5509"/>
<feature type="compositionally biased region" description="Low complexity" evidence="1">
    <location>
        <begin position="46"/>
        <end position="86"/>
    </location>
</feature>
<dbReference type="AlphaFoldDB" id="W0RPW4"/>
<feature type="domain" description="ParB-like N-terminal" evidence="2">
    <location>
        <begin position="160"/>
        <end position="254"/>
    </location>
</feature>
<keyword evidence="4" id="KW-1185">Reference proteome</keyword>
<protein>
    <submittedName>
        <fullName evidence="3">ParB domain protein nuclease</fullName>
    </submittedName>
</protein>
<dbReference type="HOGENOM" id="CLU_650141_0_0_0"/>
<dbReference type="SMART" id="SM00470">
    <property type="entry name" value="ParB"/>
    <property type="match status" value="1"/>
</dbReference>
<name>W0RPW4_9BACT</name>
<dbReference type="Pfam" id="PF02195">
    <property type="entry name" value="ParB_N"/>
    <property type="match status" value="1"/>
</dbReference>
<reference evidence="3 4" key="1">
    <citation type="journal article" date="2014" name="Genome Announc.">
        <title>Genome Sequence and Methylome of Soil Bacterium Gemmatirosa kalamazoonensis KBS708T, a Member of the Rarely Cultivated Gemmatimonadetes Phylum.</title>
        <authorList>
            <person name="Debruyn J.M."/>
            <person name="Radosevich M."/>
            <person name="Wommack K.E."/>
            <person name="Polson S.W."/>
            <person name="Hauser L.J."/>
            <person name="Fawaz M.N."/>
            <person name="Korlach J."/>
            <person name="Tsai Y.C."/>
        </authorList>
    </citation>
    <scope>NUCLEOTIDE SEQUENCE [LARGE SCALE GENOMIC DNA]</scope>
    <source>
        <strain evidence="3 4">KBS708</strain>
        <plasmid evidence="4">Plasmid 1</plasmid>
    </source>
</reference>
<dbReference type="OrthoDB" id="1662300at2"/>
<accession>W0RPW4</accession>
<evidence type="ECO:0000313" key="3">
    <source>
        <dbReference type="EMBL" id="AHG93044.1"/>
    </source>
</evidence>
<evidence type="ECO:0000259" key="2">
    <source>
        <dbReference type="SMART" id="SM00470"/>
    </source>
</evidence>
<gene>
    <name evidence="3" type="ORF">J421_5509</name>
</gene>
<dbReference type="SUPFAM" id="SSF110849">
    <property type="entry name" value="ParB/Sulfiredoxin"/>
    <property type="match status" value="1"/>
</dbReference>
<sequence length="422" mass="44222">MALRPNKGTAPATGKVKPSRAELLMSATQALATEQLPDPHTMDAIEGPAAEDPTEAAPAAGAPSRSPAGETTTVEANVAPAAADVAGSEPPAPKRARAPRASADEAPAAPPTSSAASAAAEASRLEVREMPLDAIHPSPFQPKGRPSAAAVTSVREAVARAGSLDALVSPDGAPLFMRLTAEAARLAELAYDVAEHGLRVPVEVRPLGDGRLECLSGHRRLAAARLAGLDTVPGIDRGPMSNAAAAATVLRGNLHRENFTTWQEAALVTEVQERRRADGYRDNVRTLGAVMGWSHGKVNMLLRIRRSLSPELLARAGGGDPAPVEERLARAAYRDLERLASEADDARRLTALRRLLGLDDAPAGAVHDRPVCVLRPRRGGGFLIEVNAPVETLAAGDAELLRTHLETQLTRVNARLGALGRH</sequence>
<keyword evidence="3" id="KW-0614">Plasmid</keyword>
<dbReference type="GO" id="GO:0005694">
    <property type="term" value="C:chromosome"/>
    <property type="evidence" value="ECO:0007669"/>
    <property type="project" value="TreeGrafter"/>
</dbReference>
<dbReference type="EMBL" id="CP007129">
    <property type="protein sequence ID" value="AHG93044.1"/>
    <property type="molecule type" value="Genomic_DNA"/>
</dbReference>
<dbReference type="Proteomes" id="UP000019151">
    <property type="component" value="Plasmid 1"/>
</dbReference>
<dbReference type="InterPro" id="IPR050336">
    <property type="entry name" value="Chromosome_partition/occlusion"/>
</dbReference>
<feature type="compositionally biased region" description="Low complexity" evidence="1">
    <location>
        <begin position="99"/>
        <end position="122"/>
    </location>
</feature>